<dbReference type="EMBL" id="AZGK01000025">
    <property type="protein sequence ID" value="KRM44653.1"/>
    <property type="molecule type" value="Genomic_DNA"/>
</dbReference>
<evidence type="ECO:0000313" key="1">
    <source>
        <dbReference type="EMBL" id="KRM44653.1"/>
    </source>
</evidence>
<reference evidence="1 2" key="1">
    <citation type="journal article" date="2015" name="Genome Announc.">
        <title>Expanding the biotechnology potential of lactobacilli through comparative genomics of 213 strains and associated genera.</title>
        <authorList>
            <person name="Sun Z."/>
            <person name="Harris H.M."/>
            <person name="McCann A."/>
            <person name="Guo C."/>
            <person name="Argimon S."/>
            <person name="Zhang W."/>
            <person name="Yang X."/>
            <person name="Jeffery I.B."/>
            <person name="Cooney J.C."/>
            <person name="Kagawa T.F."/>
            <person name="Liu W."/>
            <person name="Song Y."/>
            <person name="Salvetti E."/>
            <person name="Wrobel A."/>
            <person name="Rasinkangas P."/>
            <person name="Parkhill J."/>
            <person name="Rea M.C."/>
            <person name="O'Sullivan O."/>
            <person name="Ritari J."/>
            <person name="Douillard F.P."/>
            <person name="Paul Ross R."/>
            <person name="Yang R."/>
            <person name="Briner A.E."/>
            <person name="Felis G.E."/>
            <person name="de Vos W.M."/>
            <person name="Barrangou R."/>
            <person name="Klaenhammer T.R."/>
            <person name="Caufield P.W."/>
            <person name="Cui Y."/>
            <person name="Zhang H."/>
            <person name="O'Toole P.W."/>
        </authorList>
    </citation>
    <scope>NUCLEOTIDE SEQUENCE [LARGE SCALE GENOMIC DNA]</scope>
    <source>
        <strain evidence="1 2">DSM 5707</strain>
    </source>
</reference>
<dbReference type="RefSeq" id="WP_057911364.1">
    <property type="nucleotide sequence ID" value="NZ_AZGK01000025.1"/>
</dbReference>
<accession>A0A0R1YQY2</accession>
<evidence type="ECO:0000313" key="2">
    <source>
        <dbReference type="Proteomes" id="UP000051957"/>
    </source>
</evidence>
<dbReference type="GeneID" id="69802704"/>
<dbReference type="AlphaFoldDB" id="A0A0R1YQY2"/>
<gene>
    <name evidence="1" type="ORF">FC51_GL001351</name>
</gene>
<organism evidence="1 2">
    <name type="scientific">Lentilactobacillus parabuchneri DSM 5707 = NBRC 107865</name>
    <dbReference type="NCBI Taxonomy" id="1423784"/>
    <lineage>
        <taxon>Bacteria</taxon>
        <taxon>Bacillati</taxon>
        <taxon>Bacillota</taxon>
        <taxon>Bacilli</taxon>
        <taxon>Lactobacillales</taxon>
        <taxon>Lactobacillaceae</taxon>
        <taxon>Lentilactobacillus</taxon>
    </lineage>
</organism>
<protein>
    <submittedName>
        <fullName evidence="1">Uncharacterized protein</fullName>
    </submittedName>
</protein>
<comment type="caution">
    <text evidence="1">The sequence shown here is derived from an EMBL/GenBank/DDBJ whole genome shotgun (WGS) entry which is preliminary data.</text>
</comment>
<dbReference type="PATRIC" id="fig|1423784.4.peg.1375"/>
<name>A0A0R1YQY2_9LACO</name>
<dbReference type="Proteomes" id="UP000051957">
    <property type="component" value="Unassembled WGS sequence"/>
</dbReference>
<proteinExistence type="predicted"/>
<sequence length="73" mass="8706">MTETIKEPQATIRRLDYDHYLDMRDGQVKNYHHKRPETRNLEGTRKGIGHLRKLITLNFTGDISKIWLTCAYF</sequence>